<evidence type="ECO:0000256" key="1">
    <source>
        <dbReference type="SAM" id="SignalP"/>
    </source>
</evidence>
<feature type="signal peptide" evidence="1">
    <location>
        <begin position="1"/>
        <end position="25"/>
    </location>
</feature>
<gene>
    <name evidence="2" type="ORF">AVEN_13770_1</name>
</gene>
<keyword evidence="1" id="KW-0732">Signal</keyword>
<organism evidence="2 3">
    <name type="scientific">Araneus ventricosus</name>
    <name type="common">Orbweaver spider</name>
    <name type="synonym">Epeira ventricosa</name>
    <dbReference type="NCBI Taxonomy" id="182803"/>
    <lineage>
        <taxon>Eukaryota</taxon>
        <taxon>Metazoa</taxon>
        <taxon>Ecdysozoa</taxon>
        <taxon>Arthropoda</taxon>
        <taxon>Chelicerata</taxon>
        <taxon>Arachnida</taxon>
        <taxon>Araneae</taxon>
        <taxon>Araneomorphae</taxon>
        <taxon>Entelegynae</taxon>
        <taxon>Araneoidea</taxon>
        <taxon>Araneidae</taxon>
        <taxon>Araneus</taxon>
    </lineage>
</organism>
<feature type="non-terminal residue" evidence="2">
    <location>
        <position position="1"/>
    </location>
</feature>
<proteinExistence type="predicted"/>
<evidence type="ECO:0000313" key="3">
    <source>
        <dbReference type="Proteomes" id="UP000499080"/>
    </source>
</evidence>
<keyword evidence="3" id="KW-1185">Reference proteome</keyword>
<sequence>PHKHSITGWPVTLSAFLLLVPELFGKNEICPHQPLQPALENYFSRDTDVITELMFAMCGNANYERDDDIIPPKSSRKRMKIA</sequence>
<comment type="caution">
    <text evidence="2">The sequence shown here is derived from an EMBL/GenBank/DDBJ whole genome shotgun (WGS) entry which is preliminary data.</text>
</comment>
<evidence type="ECO:0000313" key="2">
    <source>
        <dbReference type="EMBL" id="GBO18082.1"/>
    </source>
</evidence>
<accession>A0A4Y2V0M2</accession>
<dbReference type="EMBL" id="BGPR01041740">
    <property type="protein sequence ID" value="GBO18082.1"/>
    <property type="molecule type" value="Genomic_DNA"/>
</dbReference>
<protein>
    <submittedName>
        <fullName evidence="2">Uncharacterized protein</fullName>
    </submittedName>
</protein>
<dbReference type="Proteomes" id="UP000499080">
    <property type="component" value="Unassembled WGS sequence"/>
</dbReference>
<dbReference type="AlphaFoldDB" id="A0A4Y2V0M2"/>
<name>A0A4Y2V0M2_ARAVE</name>
<reference evidence="2 3" key="1">
    <citation type="journal article" date="2019" name="Sci. Rep.">
        <title>Orb-weaving spider Araneus ventricosus genome elucidates the spidroin gene catalogue.</title>
        <authorList>
            <person name="Kono N."/>
            <person name="Nakamura H."/>
            <person name="Ohtoshi R."/>
            <person name="Moran D.A.P."/>
            <person name="Shinohara A."/>
            <person name="Yoshida Y."/>
            <person name="Fujiwara M."/>
            <person name="Mori M."/>
            <person name="Tomita M."/>
            <person name="Arakawa K."/>
        </authorList>
    </citation>
    <scope>NUCLEOTIDE SEQUENCE [LARGE SCALE GENOMIC DNA]</scope>
</reference>
<feature type="chain" id="PRO_5021420460" evidence="1">
    <location>
        <begin position="26"/>
        <end position="82"/>
    </location>
</feature>